<organism evidence="1 2">
    <name type="scientific">Crepidotus variabilis</name>
    <dbReference type="NCBI Taxonomy" id="179855"/>
    <lineage>
        <taxon>Eukaryota</taxon>
        <taxon>Fungi</taxon>
        <taxon>Dikarya</taxon>
        <taxon>Basidiomycota</taxon>
        <taxon>Agaricomycotina</taxon>
        <taxon>Agaricomycetes</taxon>
        <taxon>Agaricomycetidae</taxon>
        <taxon>Agaricales</taxon>
        <taxon>Agaricineae</taxon>
        <taxon>Crepidotaceae</taxon>
        <taxon>Crepidotus</taxon>
    </lineage>
</organism>
<gene>
    <name evidence="1" type="ORF">CPB83DRAFT_894361</name>
</gene>
<protein>
    <submittedName>
        <fullName evidence="1">Uncharacterized protein</fullName>
    </submittedName>
</protein>
<dbReference type="OrthoDB" id="3261569at2759"/>
<comment type="caution">
    <text evidence="1">The sequence shown here is derived from an EMBL/GenBank/DDBJ whole genome shotgun (WGS) entry which is preliminary data.</text>
</comment>
<dbReference type="AlphaFoldDB" id="A0A9P6EGD0"/>
<dbReference type="EMBL" id="MU157852">
    <property type="protein sequence ID" value="KAF9528577.1"/>
    <property type="molecule type" value="Genomic_DNA"/>
</dbReference>
<proteinExistence type="predicted"/>
<sequence>MPEVTLNNEDLADTSFTSIEGVDGDTSIDSMGGTVVSQWRDIFLKRSRREVDFVVTKHMMYTGEVVQVALLVVELKRDDLEFATARAQIEDYMVRILTRVNASIESAQSLRGMLVLGAVTLRLEASIVAGEASITYTDGYDEDRELTKVERDSYIVNSWLVEQAQFPYGLASVLWLTDPFPFLASS</sequence>
<reference evidence="1" key="1">
    <citation type="submission" date="2020-11" db="EMBL/GenBank/DDBJ databases">
        <authorList>
            <consortium name="DOE Joint Genome Institute"/>
            <person name="Ahrendt S."/>
            <person name="Riley R."/>
            <person name="Andreopoulos W."/>
            <person name="Labutti K."/>
            <person name="Pangilinan J."/>
            <person name="Ruiz-Duenas F.J."/>
            <person name="Barrasa J.M."/>
            <person name="Sanchez-Garcia M."/>
            <person name="Camarero S."/>
            <person name="Miyauchi S."/>
            <person name="Serrano A."/>
            <person name="Linde D."/>
            <person name="Babiker R."/>
            <person name="Drula E."/>
            <person name="Ayuso-Fernandez I."/>
            <person name="Pacheco R."/>
            <person name="Padilla G."/>
            <person name="Ferreira P."/>
            <person name="Barriuso J."/>
            <person name="Kellner H."/>
            <person name="Castanera R."/>
            <person name="Alfaro M."/>
            <person name="Ramirez L."/>
            <person name="Pisabarro A.G."/>
            <person name="Kuo A."/>
            <person name="Tritt A."/>
            <person name="Lipzen A."/>
            <person name="He G."/>
            <person name="Yan M."/>
            <person name="Ng V."/>
            <person name="Cullen D."/>
            <person name="Martin F."/>
            <person name="Rosso M.-N."/>
            <person name="Henrissat B."/>
            <person name="Hibbett D."/>
            <person name="Martinez A.T."/>
            <person name="Grigoriev I.V."/>
        </authorList>
    </citation>
    <scope>NUCLEOTIDE SEQUENCE</scope>
    <source>
        <strain evidence="1">CBS 506.95</strain>
    </source>
</reference>
<evidence type="ECO:0000313" key="2">
    <source>
        <dbReference type="Proteomes" id="UP000807306"/>
    </source>
</evidence>
<evidence type="ECO:0000313" key="1">
    <source>
        <dbReference type="EMBL" id="KAF9528577.1"/>
    </source>
</evidence>
<keyword evidence="2" id="KW-1185">Reference proteome</keyword>
<accession>A0A9P6EGD0</accession>
<name>A0A9P6EGD0_9AGAR</name>
<dbReference type="Proteomes" id="UP000807306">
    <property type="component" value="Unassembled WGS sequence"/>
</dbReference>